<name>A0A0L6U9A5_9BASI</name>
<organism evidence="1 2">
    <name type="scientific">Puccinia sorghi</name>
    <dbReference type="NCBI Taxonomy" id="27349"/>
    <lineage>
        <taxon>Eukaryota</taxon>
        <taxon>Fungi</taxon>
        <taxon>Dikarya</taxon>
        <taxon>Basidiomycota</taxon>
        <taxon>Pucciniomycotina</taxon>
        <taxon>Pucciniomycetes</taxon>
        <taxon>Pucciniales</taxon>
        <taxon>Pucciniaceae</taxon>
        <taxon>Puccinia</taxon>
    </lineage>
</organism>
<proteinExistence type="predicted"/>
<evidence type="ECO:0000313" key="1">
    <source>
        <dbReference type="EMBL" id="KNZ45148.1"/>
    </source>
</evidence>
<protein>
    <submittedName>
        <fullName evidence="1">Uncharacterized protein</fullName>
    </submittedName>
</protein>
<reference evidence="1 2" key="1">
    <citation type="submission" date="2015-08" db="EMBL/GenBank/DDBJ databases">
        <title>Next Generation Sequencing and Analysis of the Genome of Puccinia sorghi L Schw, the Causal Agent of Maize Common Rust.</title>
        <authorList>
            <person name="Rochi L."/>
            <person name="Burguener G."/>
            <person name="Darino M."/>
            <person name="Turjanski A."/>
            <person name="Kreff E."/>
            <person name="Dieguez M.J."/>
            <person name="Sacco F."/>
        </authorList>
    </citation>
    <scope>NUCLEOTIDE SEQUENCE [LARGE SCALE GENOMIC DNA]</scope>
    <source>
        <strain evidence="1 2">RO10H11247</strain>
    </source>
</reference>
<evidence type="ECO:0000313" key="2">
    <source>
        <dbReference type="Proteomes" id="UP000037035"/>
    </source>
</evidence>
<dbReference type="VEuPathDB" id="FungiDB:VP01_843g7"/>
<accession>A0A0L6U9A5</accession>
<dbReference type="Proteomes" id="UP000037035">
    <property type="component" value="Unassembled WGS sequence"/>
</dbReference>
<comment type="caution">
    <text evidence="1">The sequence shown here is derived from an EMBL/GenBank/DDBJ whole genome shotgun (WGS) entry which is preliminary data.</text>
</comment>
<dbReference type="AlphaFoldDB" id="A0A0L6U9A5"/>
<dbReference type="EMBL" id="LAVV01013982">
    <property type="protein sequence ID" value="KNZ45148.1"/>
    <property type="molecule type" value="Genomic_DNA"/>
</dbReference>
<gene>
    <name evidence="1" type="ORF">VP01_843g7</name>
</gene>
<sequence length="119" mass="13441">MSVVIISRLEQITQHPAHWDCCGEEPELLRIPNTVELSHLLRTHFNNHNSGITNSEIDMNVGPHLRIRICYLCLATAANHFDADSSVRLLGTLTGKKNNLNFGTDSSWLRMPSYFGNRP</sequence>
<keyword evidence="2" id="KW-1185">Reference proteome</keyword>